<feature type="domain" description="Fe/B12 periplasmic-binding" evidence="1">
    <location>
        <begin position="25"/>
        <end position="217"/>
    </location>
</feature>
<accession>A0A6I6L477</accession>
<dbReference type="PANTHER" id="PTHR30535:SF4">
    <property type="entry name" value="HEMIN-BINDING PERIPLASMIC PROTEIN HMUT"/>
    <property type="match status" value="1"/>
</dbReference>
<dbReference type="InterPro" id="IPR002491">
    <property type="entry name" value="ABC_transptr_periplasmic_BD"/>
</dbReference>
<dbReference type="PANTHER" id="PTHR30535">
    <property type="entry name" value="VITAMIN B12-BINDING PROTEIN"/>
    <property type="match status" value="1"/>
</dbReference>
<evidence type="ECO:0000259" key="1">
    <source>
        <dbReference type="Pfam" id="PF01497"/>
    </source>
</evidence>
<proteinExistence type="predicted"/>
<dbReference type="OrthoDB" id="1632039at2"/>
<reference evidence="3" key="1">
    <citation type="submission" date="2019-01" db="EMBL/GenBank/DDBJ databases">
        <title>Sphingorhabdus lacus sp.nov., isolated from an oligotrophic freshwater lake.</title>
        <authorList>
            <person name="Park M."/>
        </authorList>
    </citation>
    <scope>NUCLEOTIDE SEQUENCE [LARGE SCALE GENOMIC DNA]</scope>
    <source>
        <strain evidence="3">IMCC1753</strain>
    </source>
</reference>
<name>A0A6I6L477_9SPHN</name>
<evidence type="ECO:0000313" key="2">
    <source>
        <dbReference type="EMBL" id="QGY79344.1"/>
    </source>
</evidence>
<gene>
    <name evidence="2" type="ORF">EUU25_01120</name>
</gene>
<dbReference type="InterPro" id="IPR050902">
    <property type="entry name" value="ABC_Transporter_SBP"/>
</dbReference>
<keyword evidence="3" id="KW-1185">Reference proteome</keyword>
<dbReference type="SUPFAM" id="SSF53807">
    <property type="entry name" value="Helical backbone' metal receptor"/>
    <property type="match status" value="1"/>
</dbReference>
<dbReference type="KEGG" id="slaa:EUU25_01120"/>
<organism evidence="2 3">
    <name type="scientific">Sphingorhabdus lacus</name>
    <dbReference type="NCBI Taxonomy" id="392610"/>
    <lineage>
        <taxon>Bacteria</taxon>
        <taxon>Pseudomonadati</taxon>
        <taxon>Pseudomonadota</taxon>
        <taxon>Alphaproteobacteria</taxon>
        <taxon>Sphingomonadales</taxon>
        <taxon>Sphingomonadaceae</taxon>
        <taxon>Sphingorhabdus</taxon>
    </lineage>
</organism>
<dbReference type="AlphaFoldDB" id="A0A6I6L477"/>
<dbReference type="Gene3D" id="3.40.50.1980">
    <property type="entry name" value="Nitrogenase molybdenum iron protein domain"/>
    <property type="match status" value="2"/>
</dbReference>
<dbReference type="Proteomes" id="UP000428803">
    <property type="component" value="Chromosome"/>
</dbReference>
<sequence length="275" mass="28861">MKWVWPLVLLLGGCSGQPSIAPGGIVSNNPCIDAILAEIAAPGQVAAVSVYSHDADSASAPLNWARQYPALGTGAEDILAAKPRLVLTGNLASSGTNAALAKAGIKVVAVGVAATLEEDVAQVRHIAKAIGRVDAGEALVARMLSAQGEARNPHPQDQAPSAIIWQNGGFVAGTGTLQDELLRRHGFRNASASFGLQSWGVLPLESLIRNPPQVIFMPVTPQGDADRELASRQKLLKHLGGKTRIVPFRDQLLFCGGPTVIKVAQIFEDARKAVR</sequence>
<dbReference type="EMBL" id="CP035733">
    <property type="protein sequence ID" value="QGY79344.1"/>
    <property type="molecule type" value="Genomic_DNA"/>
</dbReference>
<evidence type="ECO:0000313" key="3">
    <source>
        <dbReference type="Proteomes" id="UP000428803"/>
    </source>
</evidence>
<dbReference type="Pfam" id="PF01497">
    <property type="entry name" value="Peripla_BP_2"/>
    <property type="match status" value="1"/>
</dbReference>
<dbReference type="RefSeq" id="WP_158897642.1">
    <property type="nucleotide sequence ID" value="NZ_CP035733.1"/>
</dbReference>
<protein>
    <submittedName>
        <fullName evidence="2">ABC transporter substrate-binding protein</fullName>
    </submittedName>
</protein>